<dbReference type="SUPFAM" id="SSF69318">
    <property type="entry name" value="Integrin alpha N-terminal domain"/>
    <property type="match status" value="1"/>
</dbReference>
<dbReference type="InterPro" id="IPR028994">
    <property type="entry name" value="Integrin_alpha_N"/>
</dbReference>
<name>A0A495JGB2_9ACTN</name>
<accession>A0A495JGB2</accession>
<dbReference type="Proteomes" id="UP000277671">
    <property type="component" value="Unassembled WGS sequence"/>
</dbReference>
<evidence type="ECO:0000259" key="2">
    <source>
        <dbReference type="Pfam" id="PF21348"/>
    </source>
</evidence>
<dbReference type="Pfam" id="PF21348">
    <property type="entry name" value="RGL11_C"/>
    <property type="match status" value="3"/>
</dbReference>
<dbReference type="PANTHER" id="PTHR43118">
    <property type="entry name" value="RHAMNOGALACTURONAN LYASE (EUROFUNG)"/>
    <property type="match status" value="1"/>
</dbReference>
<evidence type="ECO:0000313" key="3">
    <source>
        <dbReference type="EMBL" id="RKR87835.1"/>
    </source>
</evidence>
<protein>
    <submittedName>
        <fullName evidence="3">Uncharacterized protein</fullName>
    </submittedName>
</protein>
<dbReference type="Pfam" id="PF18370">
    <property type="entry name" value="RGI_lyase"/>
    <property type="match status" value="1"/>
</dbReference>
<dbReference type="InterPro" id="IPR034641">
    <property type="entry name" value="RGL11"/>
</dbReference>
<dbReference type="RefSeq" id="WP_170208542.1">
    <property type="nucleotide sequence ID" value="NZ_RBKT01000001.1"/>
</dbReference>
<comment type="caution">
    <text evidence="3">The sequence shown here is derived from an EMBL/GenBank/DDBJ whole genome shotgun (WGS) entry which is preliminary data.</text>
</comment>
<evidence type="ECO:0000313" key="4">
    <source>
        <dbReference type="Proteomes" id="UP000277671"/>
    </source>
</evidence>
<reference evidence="3 4" key="1">
    <citation type="submission" date="2018-10" db="EMBL/GenBank/DDBJ databases">
        <title>Sequencing the genomes of 1000 actinobacteria strains.</title>
        <authorList>
            <person name="Klenk H.-P."/>
        </authorList>
    </citation>
    <scope>NUCLEOTIDE SEQUENCE [LARGE SCALE GENOMIC DNA]</scope>
    <source>
        <strain evidence="3 4">DSM 45175</strain>
    </source>
</reference>
<dbReference type="InterPro" id="IPR049366">
    <property type="entry name" value="RGL11_C"/>
</dbReference>
<evidence type="ECO:0000259" key="1">
    <source>
        <dbReference type="Pfam" id="PF18370"/>
    </source>
</evidence>
<sequence>MNSRIRRGRRLRRTVALLAALPLVVTGLVAPSVAVADPGSGLRQLEFLDRGLVAVKVDGGVYLSWRFLGDEPDDVAYRVYRDNKLVATVTGSSNYTDAAGTATSAYRVAAIVNGVTRPKSAAATPLSQQYQDIQLKQPPAAITPVLETYPTTVSGKQYEPVNMDLLRHIREAHENPAGVTETEFAALIAPFRTYFNDPSWAPKNPFGTRSTWKGGDRYGISDKLFAELDKAFTRYVDELDRGPKLAYAKNPDGTLRTNTATYSANDASVGDLDGDGSYELILKWDPSDSKDSSAYGFTAPAIIDAYKLDGTLLWRVNVGYNIRAGAHDTQLVVADFNGDGRSELIIKTADGTTTGKVLADGSYQVRDVVGDKQATADKIQSYIRGGDEAKLDKFTDAMNTYSVSWVLPGGNTPPEQNVRQWGKVYTYGPIGTSNEYLTAFDGATGRVLDTVDYAFPYGEPNWGAAPVDHRGAFFKAEIDPYWQNPQTRWGHFPWGDPQGNRSNRFLAGVAYLDGVHPSAIMARGYYAKTTVAAYSMRGDKLVLGNTFDSDRLPDPKVGEERGVHSLMVADVDGDAKDEIVYGAMVLDDNLAIKTVGNTWFPSPPPATNVDLTPQIKNPDENAKFVYLAHGDAMHVGDLNPDRPGPEVFLVQEAWNAWQDAKDRAGNTVDGVRPGGGVYDPVTGELMTAFYAGKDNGRGAADNIDPNSPGAEYWSNGSVYSAVTGERLYGAGNLPQNFLIYWDGDLTRELLDSNRISKANTDYTTRPSTVNKTDLLVATDASSNNGSKSTPTLTADLFGDWREELVLRVGNDKLRLYTTTIPTEHKIRTLMHDPQYRNQVACENITYNQPPHPSFYLDPAYPLPARRTDINVAKK</sequence>
<dbReference type="Gene3D" id="2.60.40.10">
    <property type="entry name" value="Immunoglobulins"/>
    <property type="match status" value="1"/>
</dbReference>
<dbReference type="InterPro" id="IPR013783">
    <property type="entry name" value="Ig-like_fold"/>
</dbReference>
<proteinExistence type="predicted"/>
<organism evidence="3 4">
    <name type="scientific">Micromonospora pisi</name>
    <dbReference type="NCBI Taxonomy" id="589240"/>
    <lineage>
        <taxon>Bacteria</taxon>
        <taxon>Bacillati</taxon>
        <taxon>Actinomycetota</taxon>
        <taxon>Actinomycetes</taxon>
        <taxon>Micromonosporales</taxon>
        <taxon>Micromonosporaceae</taxon>
        <taxon>Micromonospora</taxon>
    </lineage>
</organism>
<dbReference type="AlphaFoldDB" id="A0A495JGB2"/>
<dbReference type="EMBL" id="RBKT01000001">
    <property type="protein sequence ID" value="RKR87835.1"/>
    <property type="molecule type" value="Genomic_DNA"/>
</dbReference>
<dbReference type="GO" id="GO:0005975">
    <property type="term" value="P:carbohydrate metabolic process"/>
    <property type="evidence" value="ECO:0007669"/>
    <property type="project" value="UniProtKB-ARBA"/>
</dbReference>
<dbReference type="PANTHER" id="PTHR43118:SF1">
    <property type="entry name" value="RHAMNOGALACTURONAN LYASE (EUROFUNG)"/>
    <property type="match status" value="1"/>
</dbReference>
<feature type="domain" description="Rhamnogalacturonan lyase family 11 C-terminal" evidence="2">
    <location>
        <begin position="627"/>
        <end position="857"/>
    </location>
</feature>
<dbReference type="InterPro" id="IPR041624">
    <property type="entry name" value="RGI_lyase"/>
</dbReference>
<gene>
    <name evidence="3" type="ORF">BDK92_2136</name>
</gene>
<feature type="domain" description="Rhamnogalacturonan I lyase beta-sheet" evidence="1">
    <location>
        <begin position="43"/>
        <end position="125"/>
    </location>
</feature>
<feature type="domain" description="Rhamnogalacturonan lyase family 11 C-terminal" evidence="2">
    <location>
        <begin position="493"/>
        <end position="589"/>
    </location>
</feature>
<feature type="domain" description="Rhamnogalacturonan lyase family 11 C-terminal" evidence="2">
    <location>
        <begin position="257"/>
        <end position="370"/>
    </location>
</feature>
<dbReference type="CDD" id="cd10318">
    <property type="entry name" value="RGL11"/>
    <property type="match status" value="1"/>
</dbReference>
<keyword evidence="4" id="KW-1185">Reference proteome</keyword>